<evidence type="ECO:0000313" key="4">
    <source>
        <dbReference type="Proteomes" id="UP000663856"/>
    </source>
</evidence>
<comment type="caution">
    <text evidence="3">The sequence shown here is derived from an EMBL/GenBank/DDBJ whole genome shotgun (WGS) entry which is preliminary data.</text>
</comment>
<dbReference type="AlphaFoldDB" id="A0A816QRL8"/>
<reference evidence="3" key="1">
    <citation type="submission" date="2021-02" db="EMBL/GenBank/DDBJ databases">
        <authorList>
            <person name="Nowell W R."/>
        </authorList>
    </citation>
    <scope>NUCLEOTIDE SEQUENCE</scope>
</reference>
<dbReference type="InterPro" id="IPR016187">
    <property type="entry name" value="CTDL_fold"/>
</dbReference>
<protein>
    <submittedName>
        <fullName evidence="3">Uncharacterized protein</fullName>
    </submittedName>
</protein>
<feature type="region of interest" description="Disordered" evidence="2">
    <location>
        <begin position="1"/>
        <end position="96"/>
    </location>
</feature>
<accession>A0A816QRL8</accession>
<name>A0A816QRL8_9BILA</name>
<dbReference type="Proteomes" id="UP000663856">
    <property type="component" value="Unassembled WGS sequence"/>
</dbReference>
<evidence type="ECO:0000256" key="2">
    <source>
        <dbReference type="SAM" id="MobiDB-lite"/>
    </source>
</evidence>
<evidence type="ECO:0000313" key="3">
    <source>
        <dbReference type="EMBL" id="CAF2062650.1"/>
    </source>
</evidence>
<dbReference type="PANTHER" id="PTHR12353">
    <property type="entry name" value="DISKS LARGE-ASSOCIATED PROTEIN DAP SAP90/PSD-95-ASSOCIATED PROTEIN"/>
    <property type="match status" value="1"/>
</dbReference>
<gene>
    <name evidence="3" type="ORF">WKI299_LOCUS12435</name>
</gene>
<feature type="region of interest" description="Disordered" evidence="2">
    <location>
        <begin position="199"/>
        <end position="218"/>
    </location>
</feature>
<dbReference type="Pfam" id="PF03359">
    <property type="entry name" value="GKAP"/>
    <property type="match status" value="1"/>
</dbReference>
<feature type="region of interest" description="Disordered" evidence="2">
    <location>
        <begin position="117"/>
        <end position="194"/>
    </location>
</feature>
<dbReference type="PANTHER" id="PTHR12353:SF1">
    <property type="entry name" value="DISKS LARGE-ASSOCIATED PROTEIN 5"/>
    <property type="match status" value="1"/>
</dbReference>
<proteinExistence type="inferred from homology"/>
<feature type="compositionally biased region" description="Polar residues" evidence="2">
    <location>
        <begin position="64"/>
        <end position="90"/>
    </location>
</feature>
<dbReference type="InterPro" id="IPR016186">
    <property type="entry name" value="C-type_lectin-like/link_sf"/>
</dbReference>
<comment type="similarity">
    <text evidence="1">Belongs to the SAPAP family.</text>
</comment>
<dbReference type="Gene3D" id="3.10.100.10">
    <property type="entry name" value="Mannose-Binding Protein A, subunit A"/>
    <property type="match status" value="1"/>
</dbReference>
<evidence type="ECO:0000256" key="1">
    <source>
        <dbReference type="ARBA" id="ARBA00008839"/>
    </source>
</evidence>
<dbReference type="SUPFAM" id="SSF56436">
    <property type="entry name" value="C-type lectin-like"/>
    <property type="match status" value="1"/>
</dbReference>
<dbReference type="GO" id="GO:0023052">
    <property type="term" value="P:signaling"/>
    <property type="evidence" value="ECO:0007669"/>
    <property type="project" value="InterPro"/>
</dbReference>
<dbReference type="EMBL" id="CAJNRF010004640">
    <property type="protein sequence ID" value="CAF2062650.1"/>
    <property type="molecule type" value="Genomic_DNA"/>
</dbReference>
<sequence length="1123" mass="126708">MPDTANINRLPLRTTGSTRWPRKWSTIGGRGATSSSTTMIPAVDSDSTENPTQTHNNNNNNNNRHSTSLLRKSSTISRTNDKSNPSNENLDPTLKKSRSLMNVLRYKFNSPAVLRRFRSKSRESTKQAVTEVVNGHTPNEQPEVKQSNDEQISTRKSRKRDPSPIRRFANCISQLGRHQRAKSTDRPKQSPSKSIINDLQNEERKSPSPSPANNQDKVDHINACYDEIRAKYFTDNDIKKRNALNDDTNNRSLSTISVNGSLLSNDFLSNIQRVPIPIIPDDPLLQARKQSNIKLNCLLSGYTLTRSFANHEKLFGQNDLFKSNHFYDVEKRRYDWNYTNHNNRLFSSMRTKPISKSIDNFRHTNTHDNQVSIVLEKANIVNNDTLVQNEKHKDVSRILPNDSELVICENSDLIDSDQNLLHHSPNIDVTPTSPINVTTFMPTFSNPSDKINDSSNEHRAEETDEEFERNFLRAVNRALGVVNKDQSNLTQAVPDATNEKDESHLNLIQMTERALSSLNNTTLFTNEDQSNELSDNSTELTSVELVTSPNELLTAEDTSEIVNENETETSNDEDTMSVIEDLLRKTEDILFEETKNGRTFLVKLDDEEKIIKSRADGYTKLLQTDNSRLTEDVRTDINAVIGEVNLLLKGKLKQFRGLCERNVNKSPGGEPIPLDTDLEGFWDITFPLIDKVKEKFSKLDARKTKQWAIIEEYDPNDVNNRPRIIDDRLKQLQPQQNKSKIPITKPANDHLKKLIQEKRKAAANAANQNHDIEIFEIPTIASAKARYRSTPVPCQCEKGNRGEQGNPGICPANCITSNNPGGKNCLGTNIQLEQLAQSIRQLVFDTKQIAGQNARTNACLCTTPVPTTSTTSTTLAPFSLDYNTYARLKGEKGDRGDKGDAGTSCTSNCKLSPQLNIRVFSTLKAAMAAYSDYPDHTYVHIVNEHGRLQSVLLRVQRRLVPIGLDIARAITMQDQALPTRLSISKPKCSVTLSCPALHMFALGPSTRKMCHPTRPNTFCSKLSEYDNLCEGVSKRYNLKGFYRAFMSTSTQWLVHLFDGVCMNAKIINMEEKVLFDTYEDIFEQKAPKSEILDANGLKPQFQYWWHGSLPNGTVSSNTCNYNI</sequence>
<dbReference type="InterPro" id="IPR005026">
    <property type="entry name" value="SAPAP"/>
</dbReference>
<organism evidence="3 4">
    <name type="scientific">Rotaria magnacalcarata</name>
    <dbReference type="NCBI Taxonomy" id="392030"/>
    <lineage>
        <taxon>Eukaryota</taxon>
        <taxon>Metazoa</taxon>
        <taxon>Spiralia</taxon>
        <taxon>Gnathifera</taxon>
        <taxon>Rotifera</taxon>
        <taxon>Eurotatoria</taxon>
        <taxon>Bdelloidea</taxon>
        <taxon>Philodinida</taxon>
        <taxon>Philodinidae</taxon>
        <taxon>Rotaria</taxon>
    </lineage>
</organism>